<dbReference type="Proteomes" id="UP000708208">
    <property type="component" value="Unassembled WGS sequence"/>
</dbReference>
<keyword evidence="8" id="KW-1185">Reference proteome</keyword>
<proteinExistence type="predicted"/>
<evidence type="ECO:0000313" key="7">
    <source>
        <dbReference type="EMBL" id="CAG7832513.1"/>
    </source>
</evidence>
<keyword evidence="2 5" id="KW-0812">Transmembrane</keyword>
<dbReference type="Pfam" id="PF00083">
    <property type="entry name" value="Sugar_tr"/>
    <property type="match status" value="1"/>
</dbReference>
<dbReference type="PROSITE" id="PS00216">
    <property type="entry name" value="SUGAR_TRANSPORT_1"/>
    <property type="match status" value="1"/>
</dbReference>
<evidence type="ECO:0000313" key="8">
    <source>
        <dbReference type="Proteomes" id="UP000708208"/>
    </source>
</evidence>
<feature type="transmembrane region" description="Helical" evidence="5">
    <location>
        <begin position="154"/>
        <end position="176"/>
    </location>
</feature>
<feature type="domain" description="Major facilitator superfamily (MFS) profile" evidence="6">
    <location>
        <begin position="36"/>
        <end position="480"/>
    </location>
</feature>
<dbReference type="AlphaFoldDB" id="A0A8J2PJ54"/>
<dbReference type="GO" id="GO:0016020">
    <property type="term" value="C:membrane"/>
    <property type="evidence" value="ECO:0007669"/>
    <property type="project" value="UniProtKB-SubCell"/>
</dbReference>
<accession>A0A8J2PJ54</accession>
<dbReference type="EMBL" id="CAJVCH010565446">
    <property type="protein sequence ID" value="CAG7832513.1"/>
    <property type="molecule type" value="Genomic_DNA"/>
</dbReference>
<sequence length="490" mass="53577">MPDGVHNIEDVFHKIGGFGRFQLFALLTIIYPEMPAAVLAMTPVFVGGIPKSWNCTEDINGSSITSQLNSKDVCSCNGTLYGGEDSIVSEWNLVCDYSWVSDFITSIQMGGMFIGALLGSQLADWIGRKQTLYLSCLLMLLGGAASSISPSPYVFAAARFLIGVNISTYMVMATIYPMEFFTPKYRSLSGTLGPWGEGVILLALLAYFFPSWRTLSWVTCLPMTLIFFTFPFMPESPRWLLQQGRVTEAKKVFDQISQWNGYEKVDNSTVEALAADLERQKKESTGQNRTAYLKIILNGKSLSKVMIFMGIWFSCSFIFYGVSFGAKSLSGDVYLNMVYVGIIDTLALPSSVLLMGWLGRRKATIFYCIFAAVPLVGIILMEMELGIPHSSTVKVILALTSRIFVDGGWTTIKCFTGESFPTSIRSSAVGICTVGVAIAGVVAPQVVFLGTMYPAAPYFIFGGFSVASAGLSFLLRETQGNPIEETEAVK</sequence>
<evidence type="ECO:0000256" key="2">
    <source>
        <dbReference type="ARBA" id="ARBA00022692"/>
    </source>
</evidence>
<dbReference type="OrthoDB" id="5296287at2759"/>
<organism evidence="7 8">
    <name type="scientific">Allacma fusca</name>
    <dbReference type="NCBI Taxonomy" id="39272"/>
    <lineage>
        <taxon>Eukaryota</taxon>
        <taxon>Metazoa</taxon>
        <taxon>Ecdysozoa</taxon>
        <taxon>Arthropoda</taxon>
        <taxon>Hexapoda</taxon>
        <taxon>Collembola</taxon>
        <taxon>Symphypleona</taxon>
        <taxon>Sminthuridae</taxon>
        <taxon>Allacma</taxon>
    </lineage>
</organism>
<feature type="transmembrane region" description="Helical" evidence="5">
    <location>
        <begin position="305"/>
        <end position="326"/>
    </location>
</feature>
<feature type="transmembrane region" description="Helical" evidence="5">
    <location>
        <begin position="338"/>
        <end position="358"/>
    </location>
</feature>
<evidence type="ECO:0000256" key="1">
    <source>
        <dbReference type="ARBA" id="ARBA00004141"/>
    </source>
</evidence>
<dbReference type="PANTHER" id="PTHR24064">
    <property type="entry name" value="SOLUTE CARRIER FAMILY 22 MEMBER"/>
    <property type="match status" value="1"/>
</dbReference>
<comment type="caution">
    <text evidence="7">The sequence shown here is derived from an EMBL/GenBank/DDBJ whole genome shotgun (WGS) entry which is preliminary data.</text>
</comment>
<keyword evidence="4 5" id="KW-0472">Membrane</keyword>
<feature type="transmembrane region" description="Helical" evidence="5">
    <location>
        <begin position="99"/>
        <end position="119"/>
    </location>
</feature>
<dbReference type="GO" id="GO:0022857">
    <property type="term" value="F:transmembrane transporter activity"/>
    <property type="evidence" value="ECO:0007669"/>
    <property type="project" value="InterPro"/>
</dbReference>
<dbReference type="InterPro" id="IPR020846">
    <property type="entry name" value="MFS_dom"/>
</dbReference>
<dbReference type="PROSITE" id="PS50850">
    <property type="entry name" value="MFS"/>
    <property type="match status" value="1"/>
</dbReference>
<reference evidence="7" key="1">
    <citation type="submission" date="2021-06" db="EMBL/GenBank/DDBJ databases">
        <authorList>
            <person name="Hodson N. C."/>
            <person name="Mongue J. A."/>
            <person name="Jaron S. K."/>
        </authorList>
    </citation>
    <scope>NUCLEOTIDE SEQUENCE</scope>
</reference>
<dbReference type="InterPro" id="IPR005829">
    <property type="entry name" value="Sugar_transporter_CS"/>
</dbReference>
<feature type="transmembrane region" description="Helical" evidence="5">
    <location>
        <begin position="428"/>
        <end position="449"/>
    </location>
</feature>
<evidence type="ECO:0000256" key="3">
    <source>
        <dbReference type="ARBA" id="ARBA00022989"/>
    </source>
</evidence>
<feature type="transmembrane region" description="Helical" evidence="5">
    <location>
        <begin position="23"/>
        <end position="46"/>
    </location>
</feature>
<name>A0A8J2PJ54_9HEXA</name>
<feature type="transmembrane region" description="Helical" evidence="5">
    <location>
        <begin position="455"/>
        <end position="475"/>
    </location>
</feature>
<evidence type="ECO:0000259" key="6">
    <source>
        <dbReference type="PROSITE" id="PS50850"/>
    </source>
</evidence>
<evidence type="ECO:0000256" key="4">
    <source>
        <dbReference type="ARBA" id="ARBA00023136"/>
    </source>
</evidence>
<feature type="transmembrane region" description="Helical" evidence="5">
    <location>
        <begin position="365"/>
        <end position="383"/>
    </location>
</feature>
<feature type="transmembrane region" description="Helical" evidence="5">
    <location>
        <begin position="215"/>
        <end position="233"/>
    </location>
</feature>
<gene>
    <name evidence="7" type="ORF">AFUS01_LOCUS42195</name>
</gene>
<protein>
    <recommendedName>
        <fullName evidence="6">Major facilitator superfamily (MFS) profile domain-containing protein</fullName>
    </recommendedName>
</protein>
<feature type="transmembrane region" description="Helical" evidence="5">
    <location>
        <begin position="188"/>
        <end position="209"/>
    </location>
</feature>
<feature type="transmembrane region" description="Helical" evidence="5">
    <location>
        <begin position="131"/>
        <end position="148"/>
    </location>
</feature>
<keyword evidence="3 5" id="KW-1133">Transmembrane helix</keyword>
<evidence type="ECO:0000256" key="5">
    <source>
        <dbReference type="SAM" id="Phobius"/>
    </source>
</evidence>
<dbReference type="InterPro" id="IPR005828">
    <property type="entry name" value="MFS_sugar_transport-like"/>
</dbReference>
<comment type="subcellular location">
    <subcellularLocation>
        <location evidence="1">Membrane</location>
        <topology evidence="1">Multi-pass membrane protein</topology>
    </subcellularLocation>
</comment>